<organism evidence="1 2">
    <name type="scientific">Moniliophthora roreri</name>
    <name type="common">Frosty pod rot fungus</name>
    <name type="synonym">Monilia roreri</name>
    <dbReference type="NCBI Taxonomy" id="221103"/>
    <lineage>
        <taxon>Eukaryota</taxon>
        <taxon>Fungi</taxon>
        <taxon>Dikarya</taxon>
        <taxon>Basidiomycota</taxon>
        <taxon>Agaricomycotina</taxon>
        <taxon>Agaricomycetes</taxon>
        <taxon>Agaricomycetidae</taxon>
        <taxon>Agaricales</taxon>
        <taxon>Marasmiineae</taxon>
        <taxon>Marasmiaceae</taxon>
        <taxon>Moniliophthora</taxon>
    </lineage>
</organism>
<name>A0A0W0F8D7_MONRR</name>
<reference evidence="1 2" key="1">
    <citation type="submission" date="2015-12" db="EMBL/GenBank/DDBJ databases">
        <title>Draft genome sequence of Moniliophthora roreri, the causal agent of frosty pod rot of cacao.</title>
        <authorList>
            <person name="Aime M.C."/>
            <person name="Diaz-Valderrama J.R."/>
            <person name="Kijpornyongpan T."/>
            <person name="Phillips-Mora W."/>
        </authorList>
    </citation>
    <scope>NUCLEOTIDE SEQUENCE [LARGE SCALE GENOMIC DNA]</scope>
    <source>
        <strain evidence="1 2">MCA 2952</strain>
    </source>
</reference>
<dbReference type="EMBL" id="LATX01002229">
    <property type="protein sequence ID" value="KTB32418.1"/>
    <property type="molecule type" value="Genomic_DNA"/>
</dbReference>
<evidence type="ECO:0000313" key="2">
    <source>
        <dbReference type="Proteomes" id="UP000054988"/>
    </source>
</evidence>
<comment type="caution">
    <text evidence="1">The sequence shown here is derived from an EMBL/GenBank/DDBJ whole genome shotgun (WGS) entry which is preliminary data.</text>
</comment>
<protein>
    <submittedName>
        <fullName evidence="1">Uncharacterized protein</fullName>
    </submittedName>
</protein>
<dbReference type="Proteomes" id="UP000054988">
    <property type="component" value="Unassembled WGS sequence"/>
</dbReference>
<proteinExistence type="predicted"/>
<dbReference type="AlphaFoldDB" id="A0A0W0F8D7"/>
<accession>A0A0W0F8D7</accession>
<gene>
    <name evidence="1" type="ORF">WG66_15006</name>
</gene>
<evidence type="ECO:0000313" key="1">
    <source>
        <dbReference type="EMBL" id="KTB32418.1"/>
    </source>
</evidence>
<sequence>MYVATFVSSIYIDYSAHRNSTTLKVLTSSRTNVMGPASTTVLMDTHSHWSMLNGTITLVKRS</sequence>